<dbReference type="EC" id="2.4.1.17" evidence="5"/>
<name>A0A8S3WWB6_PARAO</name>
<organism evidence="6 7">
    <name type="scientific">Parnassius apollo</name>
    <name type="common">Apollo butterfly</name>
    <name type="synonym">Papilio apollo</name>
    <dbReference type="NCBI Taxonomy" id="110799"/>
    <lineage>
        <taxon>Eukaryota</taxon>
        <taxon>Metazoa</taxon>
        <taxon>Ecdysozoa</taxon>
        <taxon>Arthropoda</taxon>
        <taxon>Hexapoda</taxon>
        <taxon>Insecta</taxon>
        <taxon>Pterygota</taxon>
        <taxon>Neoptera</taxon>
        <taxon>Endopterygota</taxon>
        <taxon>Lepidoptera</taxon>
        <taxon>Glossata</taxon>
        <taxon>Ditrysia</taxon>
        <taxon>Papilionoidea</taxon>
        <taxon>Papilionidae</taxon>
        <taxon>Parnassiinae</taxon>
        <taxon>Parnassini</taxon>
        <taxon>Parnassius</taxon>
        <taxon>Parnassius</taxon>
    </lineage>
</organism>
<dbReference type="AlphaFoldDB" id="A0A8S3WWB6"/>
<evidence type="ECO:0000256" key="2">
    <source>
        <dbReference type="ARBA" id="ARBA00022676"/>
    </source>
</evidence>
<dbReference type="InterPro" id="IPR050271">
    <property type="entry name" value="UDP-glycosyltransferase"/>
</dbReference>
<sequence length="523" mass="60846">MDFLRSLLLLPCLFIICKTANILYVVPFTSTSHYIMLRPIGLELAQRGHNVTVITAHKEKNPPKNYHEIMVDDKKIWDVIGGERPNVFTMASMSAEKFHDKILWNGGLAVTEMALNSTQVQQFLAIDQKFDLVICEQFFQEATYILAHKYKAPIALVTTFGNCMRHNIITRNPLQLATVIPEFLDLPDPTSFWGRLRNFYFTVYEFIWWKYWYLEKQELLVQKYVKNVAEPVPSLYEIQRQASLMLINSHFSFDTPAAYLPNIVEIGGIHLTKSEGELPQDLKTFLDQGKDGVVYINFGSNVRSSELPIDKKNAFLNVFRRINQTVLWKWEEDNLENKPPNLKTRKWMPQKEILAHPNVKVFISHGGLIGTQEAIFYGVPIIGIPIYADQFNNLLQVEEKGFGKILHYNDINEKILENVLFEILSNDTYKYKALEISKRFKDRPLTPLDTAIFWLEYIIRNNNSESIKNPAANLNWFAYLMIDVYTFIVFVFVTFIFLVIKIIRKLRSLLANERIVITEKKLK</sequence>
<evidence type="ECO:0000256" key="3">
    <source>
        <dbReference type="ARBA" id="ARBA00022679"/>
    </source>
</evidence>
<dbReference type="InterPro" id="IPR002213">
    <property type="entry name" value="UDP_glucos_trans"/>
</dbReference>
<keyword evidence="5" id="KW-0812">Transmembrane</keyword>
<keyword evidence="2 4" id="KW-0328">Glycosyltransferase</keyword>
<evidence type="ECO:0000256" key="5">
    <source>
        <dbReference type="RuleBase" id="RU362059"/>
    </source>
</evidence>
<dbReference type="PROSITE" id="PS00375">
    <property type="entry name" value="UDPGT"/>
    <property type="match status" value="1"/>
</dbReference>
<comment type="catalytic activity">
    <reaction evidence="5">
        <text>glucuronate acceptor + UDP-alpha-D-glucuronate = acceptor beta-D-glucuronoside + UDP + H(+)</text>
        <dbReference type="Rhea" id="RHEA:21032"/>
        <dbReference type="ChEBI" id="CHEBI:15378"/>
        <dbReference type="ChEBI" id="CHEBI:58052"/>
        <dbReference type="ChEBI" id="CHEBI:58223"/>
        <dbReference type="ChEBI" id="CHEBI:132367"/>
        <dbReference type="ChEBI" id="CHEBI:132368"/>
        <dbReference type="EC" id="2.4.1.17"/>
    </reaction>
</comment>
<comment type="subcellular location">
    <subcellularLocation>
        <location evidence="5">Membrane</location>
        <topology evidence="5">Single-pass membrane protein</topology>
    </subcellularLocation>
</comment>
<dbReference type="OrthoDB" id="5835829at2759"/>
<dbReference type="Proteomes" id="UP000691718">
    <property type="component" value="Unassembled WGS sequence"/>
</dbReference>
<dbReference type="PANTHER" id="PTHR48043:SF159">
    <property type="entry name" value="EG:EG0003.4 PROTEIN-RELATED"/>
    <property type="match status" value="1"/>
</dbReference>
<keyword evidence="5" id="KW-1133">Transmembrane helix</keyword>
<evidence type="ECO:0000256" key="1">
    <source>
        <dbReference type="ARBA" id="ARBA00009995"/>
    </source>
</evidence>
<dbReference type="EMBL" id="CAJQZP010000747">
    <property type="protein sequence ID" value="CAG4982882.1"/>
    <property type="molecule type" value="Genomic_DNA"/>
</dbReference>
<comment type="caution">
    <text evidence="6">The sequence shown here is derived from an EMBL/GenBank/DDBJ whole genome shotgun (WGS) entry which is preliminary data.</text>
</comment>
<dbReference type="CDD" id="cd03784">
    <property type="entry name" value="GT1_Gtf-like"/>
    <property type="match status" value="1"/>
</dbReference>
<dbReference type="PANTHER" id="PTHR48043">
    <property type="entry name" value="EG:EG0003.4 PROTEIN-RELATED"/>
    <property type="match status" value="1"/>
</dbReference>
<comment type="similarity">
    <text evidence="1 4">Belongs to the UDP-glycosyltransferase family.</text>
</comment>
<feature type="transmembrane region" description="Helical" evidence="5">
    <location>
        <begin position="476"/>
        <end position="500"/>
    </location>
</feature>
<evidence type="ECO:0000313" key="6">
    <source>
        <dbReference type="EMBL" id="CAG4982882.1"/>
    </source>
</evidence>
<dbReference type="Pfam" id="PF00201">
    <property type="entry name" value="UDPGT"/>
    <property type="match status" value="1"/>
</dbReference>
<dbReference type="FunFam" id="3.40.50.2000:FF:000050">
    <property type="entry name" value="UDP-glucuronosyltransferase"/>
    <property type="match status" value="1"/>
</dbReference>
<accession>A0A8S3WWB6</accession>
<reference evidence="6" key="1">
    <citation type="submission" date="2021-04" db="EMBL/GenBank/DDBJ databases">
        <authorList>
            <person name="Tunstrom K."/>
        </authorList>
    </citation>
    <scope>NUCLEOTIDE SEQUENCE</scope>
</reference>
<keyword evidence="7" id="KW-1185">Reference proteome</keyword>
<proteinExistence type="inferred from homology"/>
<protein>
    <recommendedName>
        <fullName evidence="5">UDP-glucuronosyltransferase</fullName>
        <ecNumber evidence="5">2.4.1.17</ecNumber>
    </recommendedName>
</protein>
<keyword evidence="3 4" id="KW-0808">Transferase</keyword>
<gene>
    <name evidence="6" type="ORF">PAPOLLO_LOCUS10528</name>
</gene>
<evidence type="ECO:0000313" key="7">
    <source>
        <dbReference type="Proteomes" id="UP000691718"/>
    </source>
</evidence>
<keyword evidence="5" id="KW-0472">Membrane</keyword>
<dbReference type="GO" id="GO:0016020">
    <property type="term" value="C:membrane"/>
    <property type="evidence" value="ECO:0007669"/>
    <property type="project" value="UniProtKB-SubCell"/>
</dbReference>
<dbReference type="GO" id="GO:0015020">
    <property type="term" value="F:glucuronosyltransferase activity"/>
    <property type="evidence" value="ECO:0007669"/>
    <property type="project" value="UniProtKB-EC"/>
</dbReference>
<evidence type="ECO:0000256" key="4">
    <source>
        <dbReference type="RuleBase" id="RU003718"/>
    </source>
</evidence>
<dbReference type="InterPro" id="IPR035595">
    <property type="entry name" value="UDP_glycos_trans_CS"/>
</dbReference>